<dbReference type="KEGG" id="csu:CSUB_C1001"/>
<organism evidence="1 3">
    <name type="scientific">Caldiarchaeum subterraneum</name>
    <dbReference type="NCBI Taxonomy" id="311458"/>
    <lineage>
        <taxon>Archaea</taxon>
        <taxon>Nitrososphaerota</taxon>
        <taxon>Candidatus Caldarchaeales</taxon>
        <taxon>Candidatus Caldarchaeaceae</taxon>
        <taxon>Candidatus Caldarchaeum</taxon>
    </lineage>
</organism>
<name>E6N6Z5_CALS0</name>
<evidence type="ECO:0000313" key="1">
    <source>
        <dbReference type="EMBL" id="BAJ48064.1"/>
    </source>
</evidence>
<dbReference type="EMBL" id="AP011853">
    <property type="protein sequence ID" value="BAJ48064.1"/>
    <property type="molecule type" value="Genomic_DNA"/>
</dbReference>
<dbReference type="BioCyc" id="CCAL311458:G131R-1009-MONOMER"/>
<proteinExistence type="predicted"/>
<protein>
    <submittedName>
        <fullName evidence="1">Uncharacterized protein</fullName>
    </submittedName>
</protein>
<reference evidence="1 3" key="2">
    <citation type="journal article" date="2011" name="Nucleic Acids Res.">
        <title>Insights into the evolution of Archaea and eukaryotic protein modifier systems revealed by the genome of a novel archaeal group.</title>
        <authorList>
            <person name="Nunoura T."/>
            <person name="Takaki Y."/>
            <person name="Kakuta J."/>
            <person name="Nishi S."/>
            <person name="Sugahara J."/>
            <person name="Kazama H."/>
            <person name="Chee G."/>
            <person name="Hattori M."/>
            <person name="Kanai A."/>
            <person name="Atomi H."/>
            <person name="Takai K."/>
            <person name="Takami H."/>
        </authorList>
    </citation>
    <scope>NUCLEOTIDE SEQUENCE [LARGE SCALE GENOMIC DNA]</scope>
</reference>
<dbReference type="STRING" id="311458.CSUB_C1001"/>
<reference evidence="1 3" key="1">
    <citation type="journal article" date="2005" name="Environ. Microbiol.">
        <title>Genetic and functional properties of uncultivated thermophilic crenarchaeotes from a subsurface gold mine as revealed by analysis of genome fragments.</title>
        <authorList>
            <person name="Nunoura T."/>
            <person name="Hirayama H."/>
            <person name="Takami H."/>
            <person name="Oida H."/>
            <person name="Nishi S."/>
            <person name="Shimamura S."/>
            <person name="Suzuki Y."/>
            <person name="Inagaki F."/>
            <person name="Takai K."/>
            <person name="Nealson K.H."/>
            <person name="Horikoshi K."/>
        </authorList>
    </citation>
    <scope>NUCLEOTIDE SEQUENCE [LARGE SCALE GENOMIC DNA]</scope>
</reference>
<dbReference type="EMBL" id="BA000048">
    <property type="protein sequence ID" value="BAJ50854.1"/>
    <property type="molecule type" value="Genomic_DNA"/>
</dbReference>
<dbReference type="AlphaFoldDB" id="E6N6Z5"/>
<evidence type="ECO:0000313" key="2">
    <source>
        <dbReference type="EMBL" id="BAJ50854.1"/>
    </source>
</evidence>
<sequence length="371" mass="40637">MKVLEIRLRLESPLILTRRRTATGFLSPLRYIPSTTLRGALVTALYREGYLDAAQLKREKLSPEIVSSPAYPVSGGARTVPAHPFISKCKQCGEIVGEKSIRDLERRLVDGDGFGWSVECDKGHRALRPLHPNEFLTVVNGEFRADKKMLGEKREGSSADDDRVPRELYSVSVAISKSRASGVKGLLYHYEALSPGLEYWATVAVPGSIDFPRSKFVLHVGRGVSRGFGMVETWVVGGRSVKNLSNGCRVLYALSPTLDMSNPSQPSTFPRVIDLSRAAAKFGLMSNTVVRVVRVFGRMMWISLGWDLASGVPRPWVVGRAAGSLLVLERDCSDEALGALAYLGTVESVGEGFLPGFNMLVPLKELVHYAS</sequence>
<evidence type="ECO:0000313" key="3">
    <source>
        <dbReference type="Proteomes" id="UP000008120"/>
    </source>
</evidence>
<accession>E6N6Z5</accession>
<dbReference type="Proteomes" id="UP000008120">
    <property type="component" value="Chromosome"/>
</dbReference>
<gene>
    <name evidence="2" type="ORF">CSUB_C1001</name>
    <name evidence="1" type="ORF">HGMM_F34A01C19</name>
</gene>